<reference evidence="1" key="1">
    <citation type="journal article" date="2014" name="Int. J. Syst. Evol. Microbiol.">
        <title>Complete genome sequence of Corynebacterium casei LMG S-19264T (=DSM 44701T), isolated from a smear-ripened cheese.</title>
        <authorList>
            <consortium name="US DOE Joint Genome Institute (JGI-PGF)"/>
            <person name="Walter F."/>
            <person name="Albersmeier A."/>
            <person name="Kalinowski J."/>
            <person name="Ruckert C."/>
        </authorList>
    </citation>
    <scope>NUCLEOTIDE SEQUENCE</scope>
    <source>
        <strain evidence="1">NBRC 110071</strain>
    </source>
</reference>
<comment type="caution">
    <text evidence="1">The sequence shown here is derived from an EMBL/GenBank/DDBJ whole genome shotgun (WGS) entry which is preliminary data.</text>
</comment>
<accession>A0AA37SDR6</accession>
<dbReference type="EMBL" id="BSNM01000027">
    <property type="protein sequence ID" value="GLQ33624.1"/>
    <property type="molecule type" value="Genomic_DNA"/>
</dbReference>
<dbReference type="Proteomes" id="UP001161389">
    <property type="component" value="Unassembled WGS sequence"/>
</dbReference>
<evidence type="ECO:0000313" key="1">
    <source>
        <dbReference type="EMBL" id="GLQ33624.1"/>
    </source>
</evidence>
<name>A0AA37SDR6_9GAMM</name>
<reference evidence="1" key="2">
    <citation type="submission" date="2023-01" db="EMBL/GenBank/DDBJ databases">
        <title>Draft genome sequence of Litoribrevibacter albus strain NBRC 110071.</title>
        <authorList>
            <person name="Sun Q."/>
            <person name="Mori K."/>
        </authorList>
    </citation>
    <scope>NUCLEOTIDE SEQUENCE</scope>
    <source>
        <strain evidence="1">NBRC 110071</strain>
    </source>
</reference>
<dbReference type="AlphaFoldDB" id="A0AA37SDR6"/>
<keyword evidence="2" id="KW-1185">Reference proteome</keyword>
<protein>
    <submittedName>
        <fullName evidence="1">Uncharacterized protein</fullName>
    </submittedName>
</protein>
<proteinExistence type="predicted"/>
<gene>
    <name evidence="1" type="ORF">GCM10007876_41040</name>
</gene>
<organism evidence="1 2">
    <name type="scientific">Litoribrevibacter albus</name>
    <dbReference type="NCBI Taxonomy" id="1473156"/>
    <lineage>
        <taxon>Bacteria</taxon>
        <taxon>Pseudomonadati</taxon>
        <taxon>Pseudomonadota</taxon>
        <taxon>Gammaproteobacteria</taxon>
        <taxon>Oceanospirillales</taxon>
        <taxon>Oceanospirillaceae</taxon>
        <taxon>Litoribrevibacter</taxon>
    </lineage>
</organism>
<evidence type="ECO:0000313" key="2">
    <source>
        <dbReference type="Proteomes" id="UP001161389"/>
    </source>
</evidence>
<sequence length="64" mass="7053">MVKEPSLCSGKWYAIEEYGLSKPNSTLDFSDSENKLPIAFNLVVFAIPLNYFSADTTGTSTTNK</sequence>